<dbReference type="InterPro" id="IPR028009">
    <property type="entry name" value="ESCO_Acetyltransf_dom"/>
</dbReference>
<keyword evidence="5 15" id="KW-0812">Transmembrane</keyword>
<evidence type="ECO:0000256" key="5">
    <source>
        <dbReference type="ARBA" id="ARBA00022692"/>
    </source>
</evidence>
<keyword evidence="9 15" id="KW-1133">Transmembrane helix</keyword>
<reference evidence="18" key="2">
    <citation type="submission" date="2021-10" db="EMBL/GenBank/DDBJ databases">
        <title>Phylogenomics reveals ancestral predisposition of the termite-cultivated fungus Termitomyces towards a domesticated lifestyle.</title>
        <authorList>
            <person name="Auxier B."/>
            <person name="Grum-Grzhimaylo A."/>
            <person name="Cardenas M.E."/>
            <person name="Lodge J.D."/>
            <person name="Laessoe T."/>
            <person name="Pedersen O."/>
            <person name="Smith M.E."/>
            <person name="Kuyper T.W."/>
            <person name="Franco-Molano E.A."/>
            <person name="Baroni T.J."/>
            <person name="Aanen D.K."/>
        </authorList>
    </citation>
    <scope>NUCLEOTIDE SEQUENCE</scope>
    <source>
        <strain evidence="18">AP01</strain>
        <tissue evidence="18">Mycelium</tissue>
    </source>
</reference>
<feature type="transmembrane region" description="Helical" evidence="15">
    <location>
        <begin position="9"/>
        <end position="30"/>
    </location>
</feature>
<feature type="transmembrane region" description="Helical" evidence="15">
    <location>
        <begin position="181"/>
        <end position="198"/>
    </location>
</feature>
<evidence type="ECO:0000256" key="2">
    <source>
        <dbReference type="ARBA" id="ARBA00004141"/>
    </source>
</evidence>
<reference evidence="18" key="1">
    <citation type="submission" date="2020-07" db="EMBL/GenBank/DDBJ databases">
        <authorList>
            <person name="Nieuwenhuis M."/>
            <person name="Van De Peppel L.J.J."/>
        </authorList>
    </citation>
    <scope>NUCLEOTIDE SEQUENCE</scope>
    <source>
        <strain evidence="18">AP01</strain>
        <tissue evidence="18">Mycelium</tissue>
    </source>
</reference>
<feature type="domain" description="N-acetyltransferase ESCO zinc-finger" evidence="16">
    <location>
        <begin position="413"/>
        <end position="448"/>
    </location>
</feature>
<evidence type="ECO:0000259" key="16">
    <source>
        <dbReference type="Pfam" id="PF13878"/>
    </source>
</evidence>
<feature type="domain" description="N-acetyltransferase ESCO acetyl-transferase" evidence="17">
    <location>
        <begin position="603"/>
        <end position="663"/>
    </location>
</feature>
<evidence type="ECO:0000256" key="3">
    <source>
        <dbReference type="ARBA" id="ARBA00006665"/>
    </source>
</evidence>
<evidence type="ECO:0000256" key="8">
    <source>
        <dbReference type="ARBA" id="ARBA00022833"/>
    </source>
</evidence>
<evidence type="ECO:0000256" key="11">
    <source>
        <dbReference type="ARBA" id="ARBA00023242"/>
    </source>
</evidence>
<dbReference type="EMBL" id="JABCKV010000026">
    <property type="protein sequence ID" value="KAG5646116.1"/>
    <property type="molecule type" value="Genomic_DNA"/>
</dbReference>
<dbReference type="GO" id="GO:0008270">
    <property type="term" value="F:zinc ion binding"/>
    <property type="evidence" value="ECO:0007669"/>
    <property type="project" value="UniProtKB-KW"/>
</dbReference>
<sequence>MGTWWGPKVLLWLILVTVSFFIPNGFFMFWGNYVSLIGATIFILLGLVLLVDFAHSWSETCLENWENSPTSSNFWQWVLIISTALMYIFTFTLTGLLYAYFAGADCTLNRFFISFNLALCILITILCVHPVVQEYNPRSGLAQAGMVAAYCTYLIVSAVSNHTHESQSCNPLRNGKGTRKAVVVLGGIFTFLAIAYSTTRAATQSRALVGKGKKGRVQLPEDDEPGHSELGYVTTQPGRTETPRYQALLAAVNAGAIPASALQEEESDDEDDVVGETRDDERSGTRYNYTWFHIIFAIAAMYVAMLLTDWNVVSKRPISGPVDPDSDVYIGRSEVAMWMRVVSSWVCMVLYIWSLLAPAIFPDRTESPKRKRPLREQSNHSADELQHSSKRAKISSKFKENSKDGSKQKSLTQLHFCIDQTILRACPRCNLSYTKGAPDDESLHRTHCLRIQKGMEWGREEEKEMVKSGTVQVASGIRLKNGEKGRIIHFKADAGGRVGSKLTSLLETINLTLSSPSLTPAILRDSKAYLFLLPSSTNSLREQIAGCVIAQRISTAMAIASQIECEAVTQPATLNSESPPPTLIAVDTSTGLFCHPAPLATPLGISRIFVPSAHRRQGIARHLLSAAAETFIHGCPLDPKKGQVAFTQPTGDGNAVMMEWGGGGVRIYEE</sequence>
<protein>
    <submittedName>
        <fullName evidence="18">Uncharacterized protein</fullName>
    </submittedName>
</protein>
<name>A0A9P7GA79_9AGAR</name>
<keyword evidence="7" id="KW-0863">Zinc-finger</keyword>
<keyword evidence="11" id="KW-0539">Nucleus</keyword>
<dbReference type="PANTHER" id="PTHR10383">
    <property type="entry name" value="SERINE INCORPORATOR"/>
    <property type="match status" value="1"/>
</dbReference>
<dbReference type="InterPro" id="IPR005016">
    <property type="entry name" value="TDE1/TMS"/>
</dbReference>
<comment type="caution">
    <text evidence="18">The sequence shown here is derived from an EMBL/GenBank/DDBJ whole genome shotgun (WGS) entry which is preliminary data.</text>
</comment>
<dbReference type="Pfam" id="PF03348">
    <property type="entry name" value="Serinc"/>
    <property type="match status" value="1"/>
</dbReference>
<dbReference type="Pfam" id="PF13880">
    <property type="entry name" value="Acetyltransf_13"/>
    <property type="match status" value="1"/>
</dbReference>
<dbReference type="GO" id="GO:0016020">
    <property type="term" value="C:membrane"/>
    <property type="evidence" value="ECO:0007669"/>
    <property type="project" value="UniProtKB-SubCell"/>
</dbReference>
<dbReference type="InterPro" id="IPR028005">
    <property type="entry name" value="AcTrfase_ESCO_Znf_dom"/>
</dbReference>
<evidence type="ECO:0000313" key="19">
    <source>
        <dbReference type="Proteomes" id="UP000775547"/>
    </source>
</evidence>
<feature type="transmembrane region" description="Helical" evidence="15">
    <location>
        <begin position="144"/>
        <end position="161"/>
    </location>
</feature>
<evidence type="ECO:0000256" key="7">
    <source>
        <dbReference type="ARBA" id="ARBA00022771"/>
    </source>
</evidence>
<feature type="transmembrane region" description="Helical" evidence="15">
    <location>
        <begin position="342"/>
        <end position="361"/>
    </location>
</feature>
<keyword evidence="8" id="KW-0862">Zinc</keyword>
<feature type="compositionally biased region" description="Acidic residues" evidence="14">
    <location>
        <begin position="263"/>
        <end position="274"/>
    </location>
</feature>
<feature type="transmembrane region" description="Helical" evidence="15">
    <location>
        <begin position="113"/>
        <end position="132"/>
    </location>
</feature>
<organism evidence="18 19">
    <name type="scientific">Asterophora parasitica</name>
    <dbReference type="NCBI Taxonomy" id="117018"/>
    <lineage>
        <taxon>Eukaryota</taxon>
        <taxon>Fungi</taxon>
        <taxon>Dikarya</taxon>
        <taxon>Basidiomycota</taxon>
        <taxon>Agaricomycotina</taxon>
        <taxon>Agaricomycetes</taxon>
        <taxon>Agaricomycetidae</taxon>
        <taxon>Agaricales</taxon>
        <taxon>Tricholomatineae</taxon>
        <taxon>Lyophyllaceae</taxon>
        <taxon>Asterophora</taxon>
    </lineage>
</organism>
<feature type="region of interest" description="Disordered" evidence="14">
    <location>
        <begin position="260"/>
        <end position="281"/>
    </location>
</feature>
<accession>A0A9P7GA79</accession>
<evidence type="ECO:0000256" key="14">
    <source>
        <dbReference type="SAM" id="MobiDB-lite"/>
    </source>
</evidence>
<evidence type="ECO:0000313" key="18">
    <source>
        <dbReference type="EMBL" id="KAG5646116.1"/>
    </source>
</evidence>
<keyword evidence="19" id="KW-1185">Reference proteome</keyword>
<feature type="compositionally biased region" description="Basic and acidic residues" evidence="14">
    <location>
        <begin position="397"/>
        <end position="406"/>
    </location>
</feature>
<evidence type="ECO:0000256" key="12">
    <source>
        <dbReference type="ARBA" id="ARBA00023306"/>
    </source>
</evidence>
<keyword evidence="6" id="KW-0479">Metal-binding</keyword>
<feature type="region of interest" description="Disordered" evidence="14">
    <location>
        <begin position="366"/>
        <end position="406"/>
    </location>
</feature>
<keyword evidence="4" id="KW-0808">Transferase</keyword>
<gene>
    <name evidence="18" type="ORF">DXG03_004355</name>
</gene>
<evidence type="ECO:0000256" key="9">
    <source>
        <dbReference type="ARBA" id="ARBA00022989"/>
    </source>
</evidence>
<evidence type="ECO:0000256" key="6">
    <source>
        <dbReference type="ARBA" id="ARBA00022723"/>
    </source>
</evidence>
<dbReference type="AlphaFoldDB" id="A0A9P7GA79"/>
<dbReference type="Proteomes" id="UP000775547">
    <property type="component" value="Unassembled WGS sequence"/>
</dbReference>
<dbReference type="GO" id="GO:0016746">
    <property type="term" value="F:acyltransferase activity"/>
    <property type="evidence" value="ECO:0007669"/>
    <property type="project" value="UniProtKB-KW"/>
</dbReference>
<evidence type="ECO:0000256" key="15">
    <source>
        <dbReference type="SAM" id="Phobius"/>
    </source>
</evidence>
<feature type="compositionally biased region" description="Basic and acidic residues" evidence="14">
    <location>
        <begin position="366"/>
        <end position="387"/>
    </location>
</feature>
<feature type="transmembrane region" description="Helical" evidence="15">
    <location>
        <begin position="36"/>
        <end position="54"/>
    </location>
</feature>
<dbReference type="OrthoDB" id="5963193at2759"/>
<comment type="similarity">
    <text evidence="3">Belongs to the TDE1 family.</text>
</comment>
<keyword evidence="12" id="KW-0131">Cell cycle</keyword>
<keyword evidence="10 15" id="KW-0472">Membrane</keyword>
<dbReference type="CDD" id="cd04301">
    <property type="entry name" value="NAT_SF"/>
    <property type="match status" value="1"/>
</dbReference>
<dbReference type="Pfam" id="PF13878">
    <property type="entry name" value="zf-C2H2_3"/>
    <property type="match status" value="1"/>
</dbReference>
<feature type="transmembrane region" description="Helical" evidence="15">
    <location>
        <begin position="74"/>
        <end position="101"/>
    </location>
</feature>
<evidence type="ECO:0000256" key="10">
    <source>
        <dbReference type="ARBA" id="ARBA00023136"/>
    </source>
</evidence>
<comment type="subcellular location">
    <subcellularLocation>
        <location evidence="2">Membrane</location>
        <topology evidence="2">Multi-pass membrane protein</topology>
    </subcellularLocation>
    <subcellularLocation>
        <location evidence="1">Nucleus</location>
    </subcellularLocation>
</comment>
<dbReference type="GO" id="GO:0005634">
    <property type="term" value="C:nucleus"/>
    <property type="evidence" value="ECO:0007669"/>
    <property type="project" value="UniProtKB-SubCell"/>
</dbReference>
<dbReference type="PANTHER" id="PTHR10383:SF9">
    <property type="entry name" value="SERINE INCORPORATOR, ISOFORM F"/>
    <property type="match status" value="1"/>
</dbReference>
<keyword evidence="13" id="KW-0012">Acyltransferase</keyword>
<evidence type="ECO:0000256" key="1">
    <source>
        <dbReference type="ARBA" id="ARBA00004123"/>
    </source>
</evidence>
<evidence type="ECO:0000259" key="17">
    <source>
        <dbReference type="Pfam" id="PF13880"/>
    </source>
</evidence>
<evidence type="ECO:0000256" key="4">
    <source>
        <dbReference type="ARBA" id="ARBA00022679"/>
    </source>
</evidence>
<feature type="transmembrane region" description="Helical" evidence="15">
    <location>
        <begin position="288"/>
        <end position="307"/>
    </location>
</feature>
<evidence type="ECO:0000256" key="13">
    <source>
        <dbReference type="ARBA" id="ARBA00023315"/>
    </source>
</evidence>
<proteinExistence type="inferred from homology"/>